<dbReference type="AlphaFoldDB" id="A0A2Z6RFE4"/>
<comment type="caution">
    <text evidence="1">The sequence shown here is derived from an EMBL/GenBank/DDBJ whole genome shotgun (WGS) entry which is preliminary data.</text>
</comment>
<dbReference type="InterPro" id="IPR036691">
    <property type="entry name" value="Endo/exonu/phosph_ase_sf"/>
</dbReference>
<dbReference type="SUPFAM" id="SSF56219">
    <property type="entry name" value="DNase I-like"/>
    <property type="match status" value="1"/>
</dbReference>
<reference evidence="1 2" key="1">
    <citation type="submission" date="2017-11" db="EMBL/GenBank/DDBJ databases">
        <title>The genome of Rhizophagus clarus HR1 reveals common genetic basis of auxotrophy among arbuscular mycorrhizal fungi.</title>
        <authorList>
            <person name="Kobayashi Y."/>
        </authorList>
    </citation>
    <scope>NUCLEOTIDE SEQUENCE [LARGE SCALE GENOMIC DNA]</scope>
    <source>
        <strain evidence="1 2">HR1</strain>
    </source>
</reference>
<dbReference type="Proteomes" id="UP000247702">
    <property type="component" value="Unassembled WGS sequence"/>
</dbReference>
<accession>A0A2Z6RFE4</accession>
<sequence length="195" mass="23141">MESAVQGQDPHPLISGQSDMITTISESDIRDIQILLHRERLVFTQTNIHYNSNNLEHRNNFINLTIGFHNINELVVTPQKLIYLVEWCNYNHFDFMGIAETNINITNLQFRFNNHSFPNYTQTDYNLIGSHKYSDKLKGSGVGLLIHKKWMTFHYIMEIISPFLMVSKFNITYHELWIWVYYLPSQDKETQQHFK</sequence>
<protein>
    <submittedName>
        <fullName evidence="1">Uncharacterized protein</fullName>
    </submittedName>
</protein>
<proteinExistence type="predicted"/>
<name>A0A2Z6RFE4_9GLOM</name>
<organism evidence="1 2">
    <name type="scientific">Rhizophagus clarus</name>
    <dbReference type="NCBI Taxonomy" id="94130"/>
    <lineage>
        <taxon>Eukaryota</taxon>
        <taxon>Fungi</taxon>
        <taxon>Fungi incertae sedis</taxon>
        <taxon>Mucoromycota</taxon>
        <taxon>Glomeromycotina</taxon>
        <taxon>Glomeromycetes</taxon>
        <taxon>Glomerales</taxon>
        <taxon>Glomeraceae</taxon>
        <taxon>Rhizophagus</taxon>
    </lineage>
</organism>
<evidence type="ECO:0000313" key="2">
    <source>
        <dbReference type="Proteomes" id="UP000247702"/>
    </source>
</evidence>
<dbReference type="Gene3D" id="3.60.10.10">
    <property type="entry name" value="Endonuclease/exonuclease/phosphatase"/>
    <property type="match status" value="1"/>
</dbReference>
<gene>
    <name evidence="1" type="ORF">RclHR1_04170003</name>
</gene>
<evidence type="ECO:0000313" key="1">
    <source>
        <dbReference type="EMBL" id="GBC01378.1"/>
    </source>
</evidence>
<keyword evidence="2" id="KW-1185">Reference proteome</keyword>
<dbReference type="EMBL" id="BEXD01003524">
    <property type="protein sequence ID" value="GBC01378.1"/>
    <property type="molecule type" value="Genomic_DNA"/>
</dbReference>